<proteinExistence type="predicted"/>
<feature type="transmembrane region" description="Helical" evidence="7">
    <location>
        <begin position="307"/>
        <end position="330"/>
    </location>
</feature>
<evidence type="ECO:0000256" key="3">
    <source>
        <dbReference type="ARBA" id="ARBA00022692"/>
    </source>
</evidence>
<evidence type="ECO:0000313" key="9">
    <source>
        <dbReference type="Proteomes" id="UP001528912"/>
    </source>
</evidence>
<feature type="region of interest" description="Disordered" evidence="6">
    <location>
        <begin position="1"/>
        <end position="28"/>
    </location>
</feature>
<keyword evidence="9" id="KW-1185">Reference proteome</keyword>
<evidence type="ECO:0000256" key="7">
    <source>
        <dbReference type="SAM" id="Phobius"/>
    </source>
</evidence>
<evidence type="ECO:0000256" key="4">
    <source>
        <dbReference type="ARBA" id="ARBA00022989"/>
    </source>
</evidence>
<reference evidence="8 9" key="1">
    <citation type="submission" date="2023-03" db="EMBL/GenBank/DDBJ databases">
        <title>YIM 133296 draft genome.</title>
        <authorList>
            <person name="Xiong L."/>
        </authorList>
    </citation>
    <scope>NUCLEOTIDE SEQUENCE [LARGE SCALE GENOMIC DNA]</scope>
    <source>
        <strain evidence="8 9">YIM 133296</strain>
    </source>
</reference>
<dbReference type="PANTHER" id="PTHR39087">
    <property type="entry name" value="UPF0104 MEMBRANE PROTEIN MJ1595"/>
    <property type="match status" value="1"/>
</dbReference>
<accession>A0ABT6CAW7</accession>
<feature type="transmembrane region" description="Helical" evidence="7">
    <location>
        <begin position="183"/>
        <end position="203"/>
    </location>
</feature>
<dbReference type="InterPro" id="IPR022791">
    <property type="entry name" value="L-PG_synthase/AglD"/>
</dbReference>
<feature type="compositionally biased region" description="Polar residues" evidence="6">
    <location>
        <begin position="1"/>
        <end position="11"/>
    </location>
</feature>
<evidence type="ECO:0000313" key="8">
    <source>
        <dbReference type="EMBL" id="MDF8266044.1"/>
    </source>
</evidence>
<gene>
    <name evidence="8" type="ORF">P4R38_17485</name>
</gene>
<feature type="transmembrane region" description="Helical" evidence="7">
    <location>
        <begin position="259"/>
        <end position="277"/>
    </location>
</feature>
<evidence type="ECO:0000256" key="6">
    <source>
        <dbReference type="SAM" id="MobiDB-lite"/>
    </source>
</evidence>
<name>A0ABT6CAW7_9MICO</name>
<comment type="subcellular location">
    <subcellularLocation>
        <location evidence="1">Cell membrane</location>
        <topology evidence="1">Multi-pass membrane protein</topology>
    </subcellularLocation>
</comment>
<dbReference type="PANTHER" id="PTHR39087:SF2">
    <property type="entry name" value="UPF0104 MEMBRANE PROTEIN MJ1595"/>
    <property type="match status" value="1"/>
</dbReference>
<organism evidence="8 9">
    <name type="scientific">Luteipulveratus flavus</name>
    <dbReference type="NCBI Taxonomy" id="3031728"/>
    <lineage>
        <taxon>Bacteria</taxon>
        <taxon>Bacillati</taxon>
        <taxon>Actinomycetota</taxon>
        <taxon>Actinomycetes</taxon>
        <taxon>Micrococcales</taxon>
        <taxon>Dermacoccaceae</taxon>
        <taxon>Luteipulveratus</taxon>
    </lineage>
</organism>
<keyword evidence="2" id="KW-1003">Cell membrane</keyword>
<feature type="transmembrane region" description="Helical" evidence="7">
    <location>
        <begin position="283"/>
        <end position="300"/>
    </location>
</feature>
<dbReference type="RefSeq" id="WP_277193282.1">
    <property type="nucleotide sequence ID" value="NZ_JAROAV010000046.1"/>
</dbReference>
<feature type="transmembrane region" description="Helical" evidence="7">
    <location>
        <begin position="157"/>
        <end position="177"/>
    </location>
</feature>
<evidence type="ECO:0000256" key="2">
    <source>
        <dbReference type="ARBA" id="ARBA00022475"/>
    </source>
</evidence>
<dbReference type="Pfam" id="PF03706">
    <property type="entry name" value="LPG_synthase_TM"/>
    <property type="match status" value="1"/>
</dbReference>
<dbReference type="Proteomes" id="UP001528912">
    <property type="component" value="Unassembled WGS sequence"/>
</dbReference>
<evidence type="ECO:0000256" key="1">
    <source>
        <dbReference type="ARBA" id="ARBA00004651"/>
    </source>
</evidence>
<protein>
    <submittedName>
        <fullName evidence="8">Lysylphosphatidylglycerol synthase domain-containing protein</fullName>
    </submittedName>
</protein>
<evidence type="ECO:0000256" key="5">
    <source>
        <dbReference type="ARBA" id="ARBA00023136"/>
    </source>
</evidence>
<comment type="caution">
    <text evidence="8">The sequence shown here is derived from an EMBL/GenBank/DDBJ whole genome shotgun (WGS) entry which is preliminary data.</text>
</comment>
<feature type="transmembrane region" description="Helical" evidence="7">
    <location>
        <begin position="34"/>
        <end position="54"/>
    </location>
</feature>
<keyword evidence="5 7" id="KW-0472">Membrane</keyword>
<dbReference type="EMBL" id="JAROAV010000046">
    <property type="protein sequence ID" value="MDF8266044.1"/>
    <property type="molecule type" value="Genomic_DNA"/>
</dbReference>
<keyword evidence="4 7" id="KW-1133">Transmembrane helix</keyword>
<keyword evidence="3 7" id="KW-0812">Transmembrane</keyword>
<feature type="transmembrane region" description="Helical" evidence="7">
    <location>
        <begin position="74"/>
        <end position="98"/>
    </location>
</feature>
<feature type="transmembrane region" description="Helical" evidence="7">
    <location>
        <begin position="336"/>
        <end position="355"/>
    </location>
</feature>
<sequence>MRGSDTPNQQDTRTRPGGPEGPGKPGRARRWWPVALKAGLGVGLTAALLAWALPRAVGASWSEIGSTVAAVRPWQLGVLAALWLLGLAVHTLALSAALPGLSHRRSFLLNITGSFVSNLLPLGGAAGTVANYSMARRWGFGRVEFARWALVTNVWDTLVKLALPAVAVGWLAAAAHGSDTLRAVALVSALGLALTAALVVALFRSDRLARGLGRTAGRAARRLRRPVEPSDWGAGAVEMRRDTAGLVATGWFRLTVGKLAYAAMQAVLLWTCLEVVGLSVHPAIVFAAYAVQNVLTLLVLTPGAAGFVEVGMAGVLVAMGAPAAGAAAAILLYRGFVFLMEIPVGGALLASWLAVSRTDRRAR</sequence>